<evidence type="ECO:0000313" key="2">
    <source>
        <dbReference type="EMBL" id="AIE98505.1"/>
    </source>
</evidence>
<proteinExistence type="predicted"/>
<feature type="region of interest" description="Disordered" evidence="1">
    <location>
        <begin position="230"/>
        <end position="262"/>
    </location>
</feature>
<feature type="compositionally biased region" description="Basic and acidic residues" evidence="1">
    <location>
        <begin position="242"/>
        <end position="254"/>
    </location>
</feature>
<evidence type="ECO:0000256" key="1">
    <source>
        <dbReference type="SAM" id="MobiDB-lite"/>
    </source>
</evidence>
<name>A0A075G378_9EURY</name>
<protein>
    <submittedName>
        <fullName evidence="2">Uncharacterized protein</fullName>
    </submittedName>
</protein>
<organism evidence="2">
    <name type="scientific">uncultured marine group II/III euryarchaeote KM3_05_H10</name>
    <dbReference type="NCBI Taxonomy" id="1457839"/>
    <lineage>
        <taxon>Archaea</taxon>
        <taxon>Methanobacteriati</taxon>
        <taxon>Methanobacteriota</taxon>
        <taxon>environmental samples</taxon>
    </lineage>
</organism>
<dbReference type="AlphaFoldDB" id="A0A075G378"/>
<dbReference type="EMBL" id="KF900537">
    <property type="protein sequence ID" value="AIE98505.1"/>
    <property type="molecule type" value="Genomic_DNA"/>
</dbReference>
<accession>A0A075G378</accession>
<reference evidence="2" key="1">
    <citation type="journal article" date="2014" name="Genome Biol. Evol.">
        <title>Pangenome evidence for extensive interdomain horizontal transfer affecting lineage core and shell genes in uncultured planktonic thaumarchaeota and euryarchaeota.</title>
        <authorList>
            <person name="Deschamps P."/>
            <person name="Zivanovic Y."/>
            <person name="Moreira D."/>
            <person name="Rodriguez-Valera F."/>
            <person name="Lopez-Garcia P."/>
        </authorList>
    </citation>
    <scope>NUCLEOTIDE SEQUENCE</scope>
</reference>
<sequence>MNIGRYPSDGVCFAGRALLTAHTSSTTLEIWRGLRNPVGTLVVRTSDFRLAYRLLEAMKRKRIACVQIPHDAPLPEPQGIWLATPEEIAESDLPGGVACTVEEIELGIDQAQRLANSHGPVSLLAFGIDPGPRPGLAWLGDGLLLGVEQLEGIDETVDRIGDLLRTIEHERAVVRIGDGSPTIGTRLANVSLTRGLEVERVDESTTSAGTPRHQHHVSAARIAQLEGVPVRDRRPVRPTPGEVREIQDRSRKQSDGQLTLPGELAQAVAVGRLSMTEALDEQRRRGDNSH</sequence>